<accession>A0A939F1C6</accession>
<dbReference type="InterPro" id="IPR013783">
    <property type="entry name" value="Ig-like_fold"/>
</dbReference>
<keyword evidence="1" id="KW-0732">Signal</keyword>
<organism evidence="2 3">
    <name type="scientific">Streptomyces beijiangensis</name>
    <dbReference type="NCBI Taxonomy" id="163361"/>
    <lineage>
        <taxon>Bacteria</taxon>
        <taxon>Bacillati</taxon>
        <taxon>Actinomycetota</taxon>
        <taxon>Actinomycetes</taxon>
        <taxon>Kitasatosporales</taxon>
        <taxon>Streptomycetaceae</taxon>
        <taxon>Streptomyces</taxon>
    </lineage>
</organism>
<sequence length="306" mass="31558">MRRAVLLALSLLFTLAVTPAVTPAFASEPQWTLTPASGGGTRPSSDGRPYFYLEGAPGTVLQDTLSLTNPGAKPVTVRLRGAQGYNTAAGSFAVRPLADSWITPLVTSAKVPPHTRADIPFSITVPAGAEPGDHPAAVVASAGGREVGVRIQLRVSGPTLSALTVEDISVDKSAGLIRYTLVNRGNTTLTPRLAVRAEGVFGRVLNRPARNLPLELLPAQRVALTEKWPDKPLLDSVDVHLTATAEGAPPAGGDASATFVPWGLLAGAGLLVAGAAAGAHRLVRRRGGPDGTGVMERELAETGAST</sequence>
<feature type="signal peptide" evidence="1">
    <location>
        <begin position="1"/>
        <end position="26"/>
    </location>
</feature>
<evidence type="ECO:0000256" key="1">
    <source>
        <dbReference type="SAM" id="SignalP"/>
    </source>
</evidence>
<dbReference type="Proteomes" id="UP000664167">
    <property type="component" value="Unassembled WGS sequence"/>
</dbReference>
<keyword evidence="3" id="KW-1185">Reference proteome</keyword>
<reference evidence="2" key="1">
    <citation type="submission" date="2021-03" db="EMBL/GenBank/DDBJ databases">
        <title>Streptomyces poriferae sp. nov., a novel marine sponge-derived Actinobacteria species with anti-MRSA activity.</title>
        <authorList>
            <person name="Sandoval-Powers M."/>
            <person name="Kralova S."/>
            <person name="Nguyen G.-S."/>
            <person name="Fawwal D."/>
            <person name="Degnes K."/>
            <person name="Klinkenberg G."/>
            <person name="Sletta H."/>
            <person name="Wentzel A."/>
            <person name="Liles M.R."/>
        </authorList>
    </citation>
    <scope>NUCLEOTIDE SEQUENCE</scope>
    <source>
        <strain evidence="2">DSM 41794</strain>
    </source>
</reference>
<evidence type="ECO:0000313" key="3">
    <source>
        <dbReference type="Proteomes" id="UP000664167"/>
    </source>
</evidence>
<dbReference type="AlphaFoldDB" id="A0A939F1C6"/>
<name>A0A939F1C6_9ACTN</name>
<dbReference type="RefSeq" id="WP_206959009.1">
    <property type="nucleotide sequence ID" value="NZ_BAAAJJ010000001.1"/>
</dbReference>
<proteinExistence type="predicted"/>
<gene>
    <name evidence="2" type="ORF">J0695_00700</name>
</gene>
<dbReference type="Gene3D" id="2.60.40.10">
    <property type="entry name" value="Immunoglobulins"/>
    <property type="match status" value="1"/>
</dbReference>
<feature type="chain" id="PRO_5037006436" description="DUF916 domain-containing protein" evidence="1">
    <location>
        <begin position="27"/>
        <end position="306"/>
    </location>
</feature>
<dbReference type="GO" id="GO:0005975">
    <property type="term" value="P:carbohydrate metabolic process"/>
    <property type="evidence" value="ECO:0007669"/>
    <property type="project" value="UniProtKB-ARBA"/>
</dbReference>
<comment type="caution">
    <text evidence="2">The sequence shown here is derived from an EMBL/GenBank/DDBJ whole genome shotgun (WGS) entry which is preliminary data.</text>
</comment>
<evidence type="ECO:0008006" key="4">
    <source>
        <dbReference type="Google" id="ProtNLM"/>
    </source>
</evidence>
<dbReference type="EMBL" id="JAFLRJ010000005">
    <property type="protein sequence ID" value="MBO0510337.1"/>
    <property type="molecule type" value="Genomic_DNA"/>
</dbReference>
<protein>
    <recommendedName>
        <fullName evidence="4">DUF916 domain-containing protein</fullName>
    </recommendedName>
</protein>
<evidence type="ECO:0000313" key="2">
    <source>
        <dbReference type="EMBL" id="MBO0510337.1"/>
    </source>
</evidence>